<dbReference type="Proteomes" id="UP001620626">
    <property type="component" value="Unassembled WGS sequence"/>
</dbReference>
<dbReference type="EMBL" id="JBICBT010000457">
    <property type="protein sequence ID" value="KAL3113095.1"/>
    <property type="molecule type" value="Genomic_DNA"/>
</dbReference>
<name>A0ABD2LEI2_9BILA</name>
<dbReference type="AlphaFoldDB" id="A0ABD2LEI2"/>
<gene>
    <name evidence="1" type="ORF">niasHT_010858</name>
</gene>
<evidence type="ECO:0000313" key="1">
    <source>
        <dbReference type="EMBL" id="KAL3113095.1"/>
    </source>
</evidence>
<reference evidence="1 2" key="1">
    <citation type="submission" date="2024-10" db="EMBL/GenBank/DDBJ databases">
        <authorList>
            <person name="Kim D."/>
        </authorList>
    </citation>
    <scope>NUCLEOTIDE SEQUENCE [LARGE SCALE GENOMIC DNA]</scope>
    <source>
        <strain evidence="1">BH-2024</strain>
    </source>
</reference>
<protein>
    <submittedName>
        <fullName evidence="1">Uncharacterized protein</fullName>
    </submittedName>
</protein>
<keyword evidence="2" id="KW-1185">Reference proteome</keyword>
<comment type="caution">
    <text evidence="1">The sequence shown here is derived from an EMBL/GenBank/DDBJ whole genome shotgun (WGS) entry which is preliminary data.</text>
</comment>
<accession>A0ABD2LEI2</accession>
<evidence type="ECO:0000313" key="2">
    <source>
        <dbReference type="Proteomes" id="UP001620626"/>
    </source>
</evidence>
<sequence length="119" mass="12991">MRCYRQISGQMALNKRRDEVWTPGSLGTRNLGTGKFGHQEVWALEIWAPGSLGTRNLGTGKFGHQEVWAPEIWAPGSLGTRNLGTGKFGHQDFQQKKACVLVLLVFDSGGLVSVSFGSD</sequence>
<organism evidence="1 2">
    <name type="scientific">Heterodera trifolii</name>
    <dbReference type="NCBI Taxonomy" id="157864"/>
    <lineage>
        <taxon>Eukaryota</taxon>
        <taxon>Metazoa</taxon>
        <taxon>Ecdysozoa</taxon>
        <taxon>Nematoda</taxon>
        <taxon>Chromadorea</taxon>
        <taxon>Rhabditida</taxon>
        <taxon>Tylenchina</taxon>
        <taxon>Tylenchomorpha</taxon>
        <taxon>Tylenchoidea</taxon>
        <taxon>Heteroderidae</taxon>
        <taxon>Heteroderinae</taxon>
        <taxon>Heterodera</taxon>
    </lineage>
</organism>
<proteinExistence type="predicted"/>